<keyword evidence="5" id="KW-0614">Plasmid</keyword>
<dbReference type="SUPFAM" id="SSF109709">
    <property type="entry name" value="KorB DNA-binding domain-like"/>
    <property type="match status" value="1"/>
</dbReference>
<dbReference type="Proteomes" id="UP001212821">
    <property type="component" value="Plasmid punmamed2"/>
</dbReference>
<evidence type="ECO:0000256" key="3">
    <source>
        <dbReference type="SAM" id="MobiDB-lite"/>
    </source>
</evidence>
<dbReference type="Pfam" id="PF02195">
    <property type="entry name" value="ParB_N"/>
    <property type="match status" value="1"/>
</dbReference>
<dbReference type="InterPro" id="IPR041468">
    <property type="entry name" value="HTH_ParB/Spo0J"/>
</dbReference>
<geneLocation type="plasmid" evidence="5 6">
    <name>punmamed2</name>
</geneLocation>
<dbReference type="Gene3D" id="3.90.1530.10">
    <property type="entry name" value="Conserved hypothetical protein from pyrococcus furiosus pfu- 392566-001, ParB domain"/>
    <property type="match status" value="1"/>
</dbReference>
<dbReference type="NCBIfam" id="TIGR00180">
    <property type="entry name" value="parB_part"/>
    <property type="match status" value="1"/>
</dbReference>
<feature type="compositionally biased region" description="Basic and acidic residues" evidence="3">
    <location>
        <begin position="297"/>
        <end position="309"/>
    </location>
</feature>
<dbReference type="EMBL" id="CP115451">
    <property type="protein sequence ID" value="WBP92007.1"/>
    <property type="molecule type" value="Genomic_DNA"/>
</dbReference>
<dbReference type="InterPro" id="IPR004437">
    <property type="entry name" value="ParB/RepB/Spo0J"/>
</dbReference>
<evidence type="ECO:0000256" key="1">
    <source>
        <dbReference type="ARBA" id="ARBA00006295"/>
    </source>
</evidence>
<feature type="compositionally biased region" description="Low complexity" evidence="3">
    <location>
        <begin position="241"/>
        <end position="257"/>
    </location>
</feature>
<dbReference type="SMART" id="SM00470">
    <property type="entry name" value="ParB"/>
    <property type="match status" value="1"/>
</dbReference>
<evidence type="ECO:0000256" key="2">
    <source>
        <dbReference type="ARBA" id="ARBA00022829"/>
    </source>
</evidence>
<dbReference type="InterPro" id="IPR036086">
    <property type="entry name" value="ParB/Sulfiredoxin_sf"/>
</dbReference>
<dbReference type="Pfam" id="PF17762">
    <property type="entry name" value="HTH_ParB"/>
    <property type="match status" value="1"/>
</dbReference>
<feature type="compositionally biased region" description="Basic and acidic residues" evidence="3">
    <location>
        <begin position="228"/>
        <end position="240"/>
    </location>
</feature>
<evidence type="ECO:0000313" key="5">
    <source>
        <dbReference type="EMBL" id="WBP92007.1"/>
    </source>
</evidence>
<dbReference type="InterPro" id="IPR003115">
    <property type="entry name" value="ParB_N"/>
</dbReference>
<dbReference type="SUPFAM" id="SSF110849">
    <property type="entry name" value="ParB/Sulfiredoxin"/>
    <property type="match status" value="1"/>
</dbReference>
<evidence type="ECO:0000259" key="4">
    <source>
        <dbReference type="SMART" id="SM00470"/>
    </source>
</evidence>
<feature type="region of interest" description="Disordered" evidence="3">
    <location>
        <begin position="228"/>
        <end position="346"/>
    </location>
</feature>
<protein>
    <submittedName>
        <fullName evidence="5">ParB/RepB/Spo0J family partition protein</fullName>
    </submittedName>
</protein>
<organism evidence="5 6">
    <name type="scientific">Kitasatospora cathayae</name>
    <dbReference type="NCBI Taxonomy" id="3004092"/>
    <lineage>
        <taxon>Bacteria</taxon>
        <taxon>Bacillati</taxon>
        <taxon>Actinomycetota</taxon>
        <taxon>Actinomycetes</taxon>
        <taxon>Kitasatosporales</taxon>
        <taxon>Streptomycetaceae</taxon>
        <taxon>Kitasatospora</taxon>
    </lineage>
</organism>
<dbReference type="Gene3D" id="1.10.10.2830">
    <property type="match status" value="1"/>
</dbReference>
<dbReference type="InterPro" id="IPR050336">
    <property type="entry name" value="Chromosome_partition/occlusion"/>
</dbReference>
<evidence type="ECO:0000313" key="6">
    <source>
        <dbReference type="Proteomes" id="UP001212821"/>
    </source>
</evidence>
<proteinExistence type="inferred from homology"/>
<reference evidence="5 6" key="1">
    <citation type="submission" date="2022-12" db="EMBL/GenBank/DDBJ databases">
        <title>HUAS 3-15.</title>
        <authorList>
            <person name="Mo P."/>
        </authorList>
    </citation>
    <scope>NUCLEOTIDE SEQUENCE [LARGE SCALE GENOMIC DNA]</scope>
    <source>
        <strain evidence="5 6">HUAS 3-15</strain>
        <plasmid evidence="5 6">punmamed2</plasmid>
    </source>
</reference>
<name>A0ABY7QI20_9ACTN</name>
<keyword evidence="6" id="KW-1185">Reference proteome</keyword>
<gene>
    <name evidence="5" type="ORF">O1G21_40180</name>
</gene>
<sequence>MSIAKKLQGGGGAFGALAQGTSRGDEVRARSEALDATGRVRRASSAPVSSIVFNPLNPRKTIDSESIDELAESLTRRQIVPVTVVSRGAFLDAHPDQAEAVGEADFVALDGNRRLRAAQQAGLKTLRVDLNDELVSRASDMVEAALIANAHREDVSPFEEAQAIEQLLDTVYEGNQAAVARALGKSRAWVGQRLALLHLSPELQEQAGAGELAIEDARRIGAEARAGKITRAEQHERAEAAKLAAAEKQAAKAARTANRADRSAGETATERTSAPTAGNAASARDDVNGVYVPGLPDQRDARTDERDRLTSSTAELSTETDRQTQQLQERDRTATPSGGAGVPDWRDLEGVATWLCRFLQPDELRVVATKVLDRLEEFASESAAGR</sequence>
<feature type="domain" description="ParB-like N-terminal" evidence="4">
    <location>
        <begin position="44"/>
        <end position="150"/>
    </location>
</feature>
<dbReference type="RefSeq" id="WP_270151657.1">
    <property type="nucleotide sequence ID" value="NZ_CP115451.1"/>
</dbReference>
<keyword evidence="2" id="KW-0159">Chromosome partition</keyword>
<dbReference type="PANTHER" id="PTHR33375">
    <property type="entry name" value="CHROMOSOME-PARTITIONING PROTEIN PARB-RELATED"/>
    <property type="match status" value="1"/>
</dbReference>
<dbReference type="PANTHER" id="PTHR33375:SF1">
    <property type="entry name" value="CHROMOSOME-PARTITIONING PROTEIN PARB-RELATED"/>
    <property type="match status" value="1"/>
</dbReference>
<comment type="similarity">
    <text evidence="1">Belongs to the ParB family.</text>
</comment>
<accession>A0ABY7QI20</accession>